<dbReference type="RefSeq" id="WP_295577164.1">
    <property type="nucleotide sequence ID" value="NZ_FLQR01000009.1"/>
</dbReference>
<gene>
    <name evidence="1" type="ORF">MIPYR_50218</name>
</gene>
<protein>
    <submittedName>
        <fullName evidence="1">Uncharacterized protein</fullName>
    </submittedName>
</protein>
<accession>A0A1Y5P639</accession>
<sequence length="41" mass="4628">MPQSFLAFTLERGWTVDRLGAWLKDALPRLLVDPSGPETSR</sequence>
<dbReference type="AlphaFoldDB" id="A0A1Y5P639"/>
<organism evidence="1">
    <name type="scientific">uncultured Microbacterium sp</name>
    <dbReference type="NCBI Taxonomy" id="191216"/>
    <lineage>
        <taxon>Bacteria</taxon>
        <taxon>Bacillati</taxon>
        <taxon>Actinomycetota</taxon>
        <taxon>Actinomycetes</taxon>
        <taxon>Micrococcales</taxon>
        <taxon>Microbacteriaceae</taxon>
        <taxon>Microbacterium</taxon>
        <taxon>environmental samples</taxon>
    </lineage>
</organism>
<reference evidence="1" key="1">
    <citation type="submission" date="2016-03" db="EMBL/GenBank/DDBJ databases">
        <authorList>
            <person name="Ploux O."/>
        </authorList>
    </citation>
    <scope>NUCLEOTIDE SEQUENCE</scope>
    <source>
        <strain evidence="1">UC1</strain>
    </source>
</reference>
<dbReference type="EMBL" id="FLQR01000009">
    <property type="protein sequence ID" value="SBS74152.1"/>
    <property type="molecule type" value="Genomic_DNA"/>
</dbReference>
<proteinExistence type="predicted"/>
<evidence type="ECO:0000313" key="1">
    <source>
        <dbReference type="EMBL" id="SBS74152.1"/>
    </source>
</evidence>
<name>A0A1Y5P639_9MICO</name>